<organism evidence="4">
    <name type="scientific">gut metagenome</name>
    <dbReference type="NCBI Taxonomy" id="749906"/>
    <lineage>
        <taxon>unclassified sequences</taxon>
        <taxon>metagenomes</taxon>
        <taxon>organismal metagenomes</taxon>
    </lineage>
</organism>
<dbReference type="AlphaFoldDB" id="J9FKQ5"/>
<dbReference type="InterPro" id="IPR005053">
    <property type="entry name" value="MobA_MobL"/>
</dbReference>
<evidence type="ECO:0000256" key="1">
    <source>
        <dbReference type="ARBA" id="ARBA00022971"/>
    </source>
</evidence>
<dbReference type="EMBL" id="AMCI01008988">
    <property type="protein sequence ID" value="EJW90192.1"/>
    <property type="molecule type" value="Genomic_DNA"/>
</dbReference>
<accession>J9FKQ5</accession>
<proteinExistence type="predicted"/>
<feature type="coiled-coil region" evidence="2">
    <location>
        <begin position="340"/>
        <end position="367"/>
    </location>
</feature>
<protein>
    <submittedName>
        <fullName evidence="4">Plasmid mobilization system relaxase</fullName>
    </submittedName>
</protein>
<dbReference type="Pfam" id="PF03389">
    <property type="entry name" value="MobA_MobL"/>
    <property type="match status" value="1"/>
</dbReference>
<gene>
    <name evidence="4" type="ORF">EVA_21706</name>
</gene>
<feature type="domain" description="MobA/MobL protein" evidence="3">
    <location>
        <begin position="1"/>
        <end position="140"/>
    </location>
</feature>
<comment type="caution">
    <text evidence="4">The sequence shown here is derived from an EMBL/GenBank/DDBJ whole genome shotgun (WGS) entry which is preliminary data.</text>
</comment>
<keyword evidence="1" id="KW-0184">Conjugation</keyword>
<reference evidence="4" key="1">
    <citation type="journal article" date="2012" name="PLoS ONE">
        <title>Gene sets for utilization of primary and secondary nutrition supplies in the distal gut of endangered iberian lynx.</title>
        <authorList>
            <person name="Alcaide M."/>
            <person name="Messina E."/>
            <person name="Richter M."/>
            <person name="Bargiela R."/>
            <person name="Peplies J."/>
            <person name="Huws S.A."/>
            <person name="Newbold C.J."/>
            <person name="Golyshin P.N."/>
            <person name="Simon M.A."/>
            <person name="Lopez G."/>
            <person name="Yakimov M.M."/>
            <person name="Ferrer M."/>
        </authorList>
    </citation>
    <scope>NUCLEOTIDE SEQUENCE</scope>
</reference>
<evidence type="ECO:0000259" key="3">
    <source>
        <dbReference type="Pfam" id="PF03389"/>
    </source>
</evidence>
<name>J9FKQ5_9ZZZZ</name>
<sequence>MMQEYGNEYFVSKGMCCDFAIHDPDPPGHNPHCHIMLTMRAIDENGKWMPKSRKVYDLDENGERIKLASGNWKSHKENTVDWNEQYHAEEWRHGWEVIQNKYLELAGSAERVDMRSYERQGLDIIPTVHMGPAVSALERKGIQTNIGNLNRDIKAANSLMNSIRSTIKNLRNWISAIAEATKEVLEEMEAEKKNASPNLGELLRDYLDLRKAERSNWSQYGKQKGTASDLKAVSHAVIYLKENELFTLEDLDAKLNSVQEKASGISKKMRDVSSRMKAISDIQSAVAECQTYQPVHDKYIKIGWKKVQAVFAEKHKSELTSYNKAYRTLKKHGVDLSVDLEALKQEYDDLKKSHTELSGQLALLKKNYSR</sequence>
<dbReference type="Gene3D" id="3.30.930.30">
    <property type="match status" value="1"/>
</dbReference>
<keyword evidence="2" id="KW-0175">Coiled coil</keyword>
<evidence type="ECO:0000256" key="2">
    <source>
        <dbReference type="SAM" id="Coils"/>
    </source>
</evidence>
<evidence type="ECO:0000313" key="4">
    <source>
        <dbReference type="EMBL" id="EJW90192.1"/>
    </source>
</evidence>